<keyword evidence="2" id="KW-1185">Reference proteome</keyword>
<protein>
    <recommendedName>
        <fullName evidence="3">Type VI secretion system protein ImpG</fullName>
    </recommendedName>
</protein>
<reference evidence="1 2" key="1">
    <citation type="submission" date="2017-02" db="EMBL/GenBank/DDBJ databases">
        <title>Pseudoalteromonas ulvae TC14 Genome.</title>
        <authorList>
            <person name="Molmeret M."/>
        </authorList>
    </citation>
    <scope>NUCLEOTIDE SEQUENCE [LARGE SCALE GENOMIC DNA]</scope>
    <source>
        <strain evidence="1">TC14</strain>
    </source>
</reference>
<sequence length="585" mass="66335">MSSLDKLYQKELKLLKSSAQVFSEQHPALTEHLARQSNDPDVEMILQGVAYLSAQFKQEVDNAFPQAIQSLSQVLTPTLMQPLPSAAILSFKPKTNLLKPMLIEAGKCFDSEPVGYNTSKQHCRFTNSWPIEVLPIELNTVTTKLADKLHDSQNQRVIHLKFDFDASRNDIANYEFGKLRLHLNQALPDASLWLLMFARNVNGIVIKDDIGEHLLSAQKVKLIGFDTDAKLFQYDDAAPLHQLLQEYFTFPEKFMCVELDIQSWQQRAGVAFSITVEFDQPNWALPEIDVSHFHLYTSPVVNEFEHFAEPLTLSESQHEFPIYSKFDALSGDLNLEIVDVLSVEGVKQNRQTNRKFENALRPKKLNSDKPGYHFYRKFGPQDGITSTWLGLSFSSKYPLEQDEILRAKVKCSQGRLAEQVTLGQLRKPTSSSPELVHFENITVCSEFQHAQVATHTAWQVISDQALSLNAIKDAEQLKKILSHHIPKQTKLSAKQKTNLFRIAAIESVQVSAKDHFYQGVITRGKEIQVGFNGEHFSNIGDQFLFSAVLNQLFALQTPLNSFCQLVTIDLRTGEQMQWPMLMGSL</sequence>
<accession>A0A244CRG8</accession>
<dbReference type="RefSeq" id="WP_086743502.1">
    <property type="nucleotide sequence ID" value="NZ_MWPV01000002.1"/>
</dbReference>
<gene>
    <name evidence="1" type="ORF">B1199_07520</name>
</gene>
<dbReference type="Pfam" id="PF05947">
    <property type="entry name" value="T6SS_TssF"/>
    <property type="match status" value="1"/>
</dbReference>
<evidence type="ECO:0008006" key="3">
    <source>
        <dbReference type="Google" id="ProtNLM"/>
    </source>
</evidence>
<dbReference type="OrthoDB" id="9763676at2"/>
<proteinExistence type="predicted"/>
<dbReference type="AlphaFoldDB" id="A0A244CRG8"/>
<dbReference type="Proteomes" id="UP000194841">
    <property type="component" value="Unassembled WGS sequence"/>
</dbReference>
<dbReference type="PANTHER" id="PTHR35370">
    <property type="entry name" value="CYTOPLASMIC PROTEIN-RELATED-RELATED"/>
    <property type="match status" value="1"/>
</dbReference>
<dbReference type="NCBIfam" id="TIGR03359">
    <property type="entry name" value="VI_chp_6"/>
    <property type="match status" value="1"/>
</dbReference>
<dbReference type="PANTHER" id="PTHR35370:SF1">
    <property type="entry name" value="TYPE VI SECRETION SYSTEM COMPONENT TSSF1"/>
    <property type="match status" value="1"/>
</dbReference>
<dbReference type="InterPro" id="IPR010272">
    <property type="entry name" value="T6SS_TssF"/>
</dbReference>
<name>A0A244CRG8_PSEDV</name>
<comment type="caution">
    <text evidence="1">The sequence shown here is derived from an EMBL/GenBank/DDBJ whole genome shotgun (WGS) entry which is preliminary data.</text>
</comment>
<organism evidence="1 2">
    <name type="scientific">Pseudoalteromonas ulvae</name>
    <dbReference type="NCBI Taxonomy" id="107327"/>
    <lineage>
        <taxon>Bacteria</taxon>
        <taxon>Pseudomonadati</taxon>
        <taxon>Pseudomonadota</taxon>
        <taxon>Gammaproteobacteria</taxon>
        <taxon>Alteromonadales</taxon>
        <taxon>Pseudoalteromonadaceae</taxon>
        <taxon>Pseudoalteromonas</taxon>
    </lineage>
</organism>
<dbReference type="EMBL" id="MWPV01000002">
    <property type="protein sequence ID" value="OUL58194.1"/>
    <property type="molecule type" value="Genomic_DNA"/>
</dbReference>
<evidence type="ECO:0000313" key="2">
    <source>
        <dbReference type="Proteomes" id="UP000194841"/>
    </source>
</evidence>
<evidence type="ECO:0000313" key="1">
    <source>
        <dbReference type="EMBL" id="OUL58194.1"/>
    </source>
</evidence>